<accession>A0A551X374</accession>
<dbReference type="InterPro" id="IPR001296">
    <property type="entry name" value="Glyco_trans_1"/>
</dbReference>
<reference evidence="3 4" key="1">
    <citation type="submission" date="2019-01" db="EMBL/GenBank/DDBJ databases">
        <title>Coherence of Microcystis species and biogeography revealed through population genomics.</title>
        <authorList>
            <person name="Perez-Carrascal O.M."/>
            <person name="Terrat Y."/>
            <person name="Giani A."/>
            <person name="Fortin N."/>
            <person name="Tromas N."/>
            <person name="Shapiro B.J."/>
        </authorList>
    </citation>
    <scope>NUCLEOTIDE SEQUENCE [LARGE SCALE GENOMIC DNA]</scope>
    <source>
        <strain evidence="3">Ma_QC_C_20070703_M131</strain>
    </source>
</reference>
<comment type="caution">
    <text evidence="3">The sequence shown here is derived from an EMBL/GenBank/DDBJ whole genome shotgun (WGS) entry which is preliminary data.</text>
</comment>
<dbReference type="GO" id="GO:0016757">
    <property type="term" value="F:glycosyltransferase activity"/>
    <property type="evidence" value="ECO:0007669"/>
    <property type="project" value="InterPro"/>
</dbReference>
<dbReference type="CDD" id="cd03801">
    <property type="entry name" value="GT4_PimA-like"/>
    <property type="match status" value="1"/>
</dbReference>
<dbReference type="Pfam" id="PF00534">
    <property type="entry name" value="Glycos_transf_1"/>
    <property type="match status" value="1"/>
</dbReference>
<protein>
    <submittedName>
        <fullName evidence="3">Glycosyltransferase family 1 protein</fullName>
    </submittedName>
</protein>
<feature type="domain" description="Glycosyltransferase subfamily 4-like N-terminal" evidence="2">
    <location>
        <begin position="65"/>
        <end position="171"/>
    </location>
</feature>
<keyword evidence="3" id="KW-0808">Transferase</keyword>
<evidence type="ECO:0000313" key="4">
    <source>
        <dbReference type="Proteomes" id="UP000316443"/>
    </source>
</evidence>
<dbReference type="EMBL" id="SFCA01000247">
    <property type="protein sequence ID" value="TRT43225.1"/>
    <property type="molecule type" value="Genomic_DNA"/>
</dbReference>
<evidence type="ECO:0000313" key="3">
    <source>
        <dbReference type="EMBL" id="TRT43225.1"/>
    </source>
</evidence>
<dbReference type="Pfam" id="PF13439">
    <property type="entry name" value="Glyco_transf_4"/>
    <property type="match status" value="1"/>
</dbReference>
<proteinExistence type="predicted"/>
<dbReference type="SUPFAM" id="SSF53756">
    <property type="entry name" value="UDP-Glycosyltransferase/glycogen phosphorylase"/>
    <property type="match status" value="1"/>
</dbReference>
<sequence length="374" mass="41652">MANRLRVIMLGPDPHEQGGMGSVASLILNTPIPNIKIQYLSTWKAYSGKAKIGKLLHLIATFTQAFLSFLRLLLQGKVDVVHLHLSERGSALRVSIMMVFALIFRKPIIIHAHGCEFHEFHDNLAAPLKKSLDWLLQQCTYLIALSQSWQNYYIYHCGLKSSQVLLLNNPVQLPAQIPERQNRQQLNLVFLGRIIQRKGVYDLLHALARLSQESLGKIHLILAGSGEVDQAQALAQDLGIEPYISFPGWINPQEREQLLAQADIFLLPSYNEGLPMALLEAMSWGLAVITTPVGGSGEVVIHQQTGLLVNPGDRQGLADQLELLVNNESLRLKLGKNAREFVTPLDINNYNRSLANLYQLALRAAKSLAVEPSF</sequence>
<evidence type="ECO:0000259" key="1">
    <source>
        <dbReference type="Pfam" id="PF00534"/>
    </source>
</evidence>
<organism evidence="3 4">
    <name type="scientific">Microcystis aeruginosa Ma_QC_C_20070703_M131</name>
    <dbReference type="NCBI Taxonomy" id="2486263"/>
    <lineage>
        <taxon>Bacteria</taxon>
        <taxon>Bacillati</taxon>
        <taxon>Cyanobacteriota</taxon>
        <taxon>Cyanophyceae</taxon>
        <taxon>Oscillatoriophycideae</taxon>
        <taxon>Chroococcales</taxon>
        <taxon>Microcystaceae</taxon>
        <taxon>Microcystis</taxon>
    </lineage>
</organism>
<evidence type="ECO:0000259" key="2">
    <source>
        <dbReference type="Pfam" id="PF13439"/>
    </source>
</evidence>
<name>A0A551X374_MICAE</name>
<dbReference type="PANTHER" id="PTHR12526">
    <property type="entry name" value="GLYCOSYLTRANSFERASE"/>
    <property type="match status" value="1"/>
</dbReference>
<gene>
    <name evidence="3" type="ORF">EWV85_22520</name>
</gene>
<dbReference type="InterPro" id="IPR028098">
    <property type="entry name" value="Glyco_trans_4-like_N"/>
</dbReference>
<dbReference type="AlphaFoldDB" id="A0A551X374"/>
<feature type="domain" description="Glycosyl transferase family 1" evidence="1">
    <location>
        <begin position="184"/>
        <end position="340"/>
    </location>
</feature>
<dbReference type="PANTHER" id="PTHR12526:SF631">
    <property type="entry name" value="BLL6306 PROTEIN"/>
    <property type="match status" value="1"/>
</dbReference>
<dbReference type="Proteomes" id="UP000316443">
    <property type="component" value="Unassembled WGS sequence"/>
</dbReference>
<dbReference type="Gene3D" id="3.40.50.2000">
    <property type="entry name" value="Glycogen Phosphorylase B"/>
    <property type="match status" value="2"/>
</dbReference>